<keyword evidence="8 11" id="KW-1133">Transmembrane helix</keyword>
<dbReference type="CDD" id="cd18599">
    <property type="entry name" value="ABC_6TM_MRP5_8_9_D2"/>
    <property type="match status" value="1"/>
</dbReference>
<dbReference type="PANTHER" id="PTHR24223:SF447">
    <property type="entry name" value="MULTIDRUG RESISTANCE-ASSOCIATED PROTEIN 5"/>
    <property type="match status" value="1"/>
</dbReference>
<dbReference type="SMART" id="SM00382">
    <property type="entry name" value="AAA"/>
    <property type="match status" value="1"/>
</dbReference>
<comment type="subcellular location">
    <subcellularLocation>
        <location evidence="1">Endomembrane system</location>
        <topology evidence="1">Multi-pass membrane protein</topology>
    </subcellularLocation>
</comment>
<name>A0A183IFT5_9BILA</name>
<evidence type="ECO:0000256" key="2">
    <source>
        <dbReference type="ARBA" id="ARBA00009726"/>
    </source>
</evidence>
<keyword evidence="7" id="KW-0067">ATP-binding</keyword>
<evidence type="ECO:0000259" key="13">
    <source>
        <dbReference type="PROSITE" id="PS50929"/>
    </source>
</evidence>
<feature type="domain" description="ABC transmembrane type-1" evidence="13">
    <location>
        <begin position="185"/>
        <end position="504"/>
    </location>
</feature>
<dbReference type="GO" id="GO:0016887">
    <property type="term" value="F:ATP hydrolysis activity"/>
    <property type="evidence" value="ECO:0007669"/>
    <property type="project" value="InterPro"/>
</dbReference>
<organism evidence="14">
    <name type="scientific">Soboliphyme baturini</name>
    <dbReference type="NCBI Taxonomy" id="241478"/>
    <lineage>
        <taxon>Eukaryota</taxon>
        <taxon>Metazoa</taxon>
        <taxon>Ecdysozoa</taxon>
        <taxon>Nematoda</taxon>
        <taxon>Enoplea</taxon>
        <taxon>Dorylaimia</taxon>
        <taxon>Dioctophymatida</taxon>
        <taxon>Dioctophymatoidea</taxon>
        <taxon>Soboliphymatidae</taxon>
        <taxon>Soboliphyme</taxon>
    </lineage>
</organism>
<keyword evidence="10" id="KW-0325">Glycoprotein</keyword>
<feature type="transmembrane region" description="Helical" evidence="11">
    <location>
        <begin position="349"/>
        <end position="381"/>
    </location>
</feature>
<dbReference type="PROSITE" id="PS50893">
    <property type="entry name" value="ABC_TRANSPORTER_2"/>
    <property type="match status" value="1"/>
</dbReference>
<feature type="transmembrane region" description="Helical" evidence="11">
    <location>
        <begin position="217"/>
        <end position="239"/>
    </location>
</feature>
<evidence type="ECO:0000256" key="7">
    <source>
        <dbReference type="ARBA" id="ARBA00022840"/>
    </source>
</evidence>
<evidence type="ECO:0000256" key="4">
    <source>
        <dbReference type="ARBA" id="ARBA00022692"/>
    </source>
</evidence>
<dbReference type="InterPro" id="IPR017871">
    <property type="entry name" value="ABC_transporter-like_CS"/>
</dbReference>
<dbReference type="GO" id="GO:0140359">
    <property type="term" value="F:ABC-type transporter activity"/>
    <property type="evidence" value="ECO:0007669"/>
    <property type="project" value="InterPro"/>
</dbReference>
<evidence type="ECO:0000256" key="3">
    <source>
        <dbReference type="ARBA" id="ARBA00022448"/>
    </source>
</evidence>
<dbReference type="AlphaFoldDB" id="A0A183IFT5"/>
<accession>A0A183IFT5</accession>
<evidence type="ECO:0000256" key="10">
    <source>
        <dbReference type="ARBA" id="ARBA00023180"/>
    </source>
</evidence>
<dbReference type="GO" id="GO:0012505">
    <property type="term" value="C:endomembrane system"/>
    <property type="evidence" value="ECO:0007669"/>
    <property type="project" value="UniProtKB-SubCell"/>
</dbReference>
<feature type="transmembrane region" description="Helical" evidence="11">
    <location>
        <begin position="447"/>
        <end position="470"/>
    </location>
</feature>
<comment type="similarity">
    <text evidence="2">Belongs to the ABC transporter superfamily. ABCC family. Conjugate transporter (TC 3.A.1.208) subfamily.</text>
</comment>
<keyword evidence="6" id="KW-0547">Nucleotide-binding</keyword>
<dbReference type="InterPro" id="IPR050173">
    <property type="entry name" value="ABC_transporter_C-like"/>
</dbReference>
<keyword evidence="9 11" id="KW-0472">Membrane</keyword>
<keyword evidence="3" id="KW-0813">Transport</keyword>
<dbReference type="SUPFAM" id="SSF90123">
    <property type="entry name" value="ABC transporter transmembrane region"/>
    <property type="match status" value="1"/>
</dbReference>
<dbReference type="FunFam" id="3.40.50.300:FF:000163">
    <property type="entry name" value="Multidrug resistance-associated protein member 4"/>
    <property type="match status" value="1"/>
</dbReference>
<keyword evidence="4 11" id="KW-0812">Transmembrane</keyword>
<evidence type="ECO:0000256" key="5">
    <source>
        <dbReference type="ARBA" id="ARBA00022737"/>
    </source>
</evidence>
<dbReference type="CDD" id="cd03244">
    <property type="entry name" value="ABCC_MRP_domain2"/>
    <property type="match status" value="1"/>
</dbReference>
<dbReference type="InterPro" id="IPR011527">
    <property type="entry name" value="ABC1_TM_dom"/>
</dbReference>
<sequence length="807" mass="90760">LSGGQKARVALARALYARRDIYLLDDIFSAVDQEVAQHVFHHAVLKALADKMVILVVSDERFLSMCAKVIFLKDGAIYDQGTHKELLDRCDEYALFCANSRMNMQCPNSVENDTFDELLPVVDQPEQVEMLEDGIVEVNEKTCSDKLIPTQDGHLIESEEDLMLAGLSCTVYKSYFVAMGGSFYVALVLLTFVAYVASTTFSTVWLSFWLRKSHPDYIVIIYFLADFLFSGLQLFLQTLQFSDSTGNDSSNRSVFTAEEASYFAGVYGSSVLFIISTTLIKAYIFIKVTLNASTWLHNQMASSVMHSSMKWLDSTPVGRIINRFSKDMDEVDTKIPFNFEAFFQNCLTIIAYFIVISWVFPWFLVASLPLLVVFGLLVACFRSGMRNLKRSENNSRSPLFSFIDSAIAGKTTIHSFDASSRHTDKLKVLLDENNGWMFMFQSAMRWLAVWLDLLVVAVSVIVSLFMIIFTGRIEPAYAGLALTFAIQMSGIFQFAVRMHAELETKMISVERINHYINVISFHPTNVDRDPEWTNSVAKLPKDWPPSGSINFQNSRYVLTVFRLNYRDNKIAALKDISLFIPSKEKIGIVGRTGSGKSTLAAALFRLYPLTSGHIFVDGCDIGHIGLHDLRKNFAIVPQDPVLFSASLRFNLDPAGISSDDALWTVLEHTYLKPLVLTWNAGLDTMLSESGVSLSAGQRQLLCMARALLRDVKIFLLDEATASLDSETCRLIHMCVEKQFQNSTVIIIAHRPSSILSCNTIVFMSNGRVCANVYQLIIAVHDFFTFRLLKLAAKMFYFETMEVAYTSS</sequence>
<dbReference type="Pfam" id="PF00005">
    <property type="entry name" value="ABC_tran"/>
    <property type="match status" value="1"/>
</dbReference>
<dbReference type="FunFam" id="1.20.1560.10:FF:000015">
    <property type="entry name" value="multidrug resistance-associated protein 5 isoform X1"/>
    <property type="match status" value="1"/>
</dbReference>
<dbReference type="WBParaSite" id="SBAD_0000260001-mRNA-1">
    <property type="protein sequence ID" value="SBAD_0000260001-mRNA-1"/>
    <property type="gene ID" value="SBAD_0000260001"/>
</dbReference>
<dbReference type="PANTHER" id="PTHR24223">
    <property type="entry name" value="ATP-BINDING CASSETTE SUB-FAMILY C"/>
    <property type="match status" value="1"/>
</dbReference>
<evidence type="ECO:0000259" key="12">
    <source>
        <dbReference type="PROSITE" id="PS50893"/>
    </source>
</evidence>
<feature type="transmembrane region" description="Helical" evidence="11">
    <location>
        <begin position="260"/>
        <end position="286"/>
    </location>
</feature>
<feature type="transmembrane region" description="Helical" evidence="11">
    <location>
        <begin position="175"/>
        <end position="197"/>
    </location>
</feature>
<dbReference type="Pfam" id="PF00664">
    <property type="entry name" value="ABC_membrane"/>
    <property type="match status" value="1"/>
</dbReference>
<dbReference type="InterPro" id="IPR003439">
    <property type="entry name" value="ABC_transporter-like_ATP-bd"/>
</dbReference>
<evidence type="ECO:0000256" key="6">
    <source>
        <dbReference type="ARBA" id="ARBA00022741"/>
    </source>
</evidence>
<evidence type="ECO:0000313" key="14">
    <source>
        <dbReference type="WBParaSite" id="SBAD_0000260001-mRNA-1"/>
    </source>
</evidence>
<dbReference type="InterPro" id="IPR027417">
    <property type="entry name" value="P-loop_NTPase"/>
</dbReference>
<dbReference type="InterPro" id="IPR036640">
    <property type="entry name" value="ABC1_TM_sf"/>
</dbReference>
<dbReference type="GO" id="GO:0016020">
    <property type="term" value="C:membrane"/>
    <property type="evidence" value="ECO:0007669"/>
    <property type="project" value="InterPro"/>
</dbReference>
<dbReference type="GO" id="GO:0005524">
    <property type="term" value="F:ATP binding"/>
    <property type="evidence" value="ECO:0007669"/>
    <property type="project" value="UniProtKB-KW"/>
</dbReference>
<proteinExistence type="inferred from homology"/>
<dbReference type="SUPFAM" id="SSF52540">
    <property type="entry name" value="P-loop containing nucleoside triphosphate hydrolases"/>
    <property type="match status" value="2"/>
</dbReference>
<keyword evidence="5" id="KW-0677">Repeat</keyword>
<evidence type="ECO:0000256" key="11">
    <source>
        <dbReference type="SAM" id="Phobius"/>
    </source>
</evidence>
<dbReference type="InterPro" id="IPR003593">
    <property type="entry name" value="AAA+_ATPase"/>
</dbReference>
<dbReference type="PROSITE" id="PS50929">
    <property type="entry name" value="ABC_TM1F"/>
    <property type="match status" value="1"/>
</dbReference>
<evidence type="ECO:0000256" key="9">
    <source>
        <dbReference type="ARBA" id="ARBA00023136"/>
    </source>
</evidence>
<dbReference type="PROSITE" id="PS00211">
    <property type="entry name" value="ABC_TRANSPORTER_1"/>
    <property type="match status" value="1"/>
</dbReference>
<dbReference type="Gene3D" id="1.20.1560.10">
    <property type="entry name" value="ABC transporter type 1, transmembrane domain"/>
    <property type="match status" value="1"/>
</dbReference>
<dbReference type="Gene3D" id="3.40.50.300">
    <property type="entry name" value="P-loop containing nucleotide triphosphate hydrolases"/>
    <property type="match status" value="2"/>
</dbReference>
<reference evidence="14" key="1">
    <citation type="submission" date="2016-06" db="UniProtKB">
        <authorList>
            <consortium name="WormBaseParasite"/>
        </authorList>
    </citation>
    <scope>IDENTIFICATION</scope>
</reference>
<protein>
    <submittedName>
        <fullName evidence="14">ABC transmembrane type-1 domain-containing protein</fullName>
    </submittedName>
</protein>
<feature type="domain" description="ABC transporter" evidence="12">
    <location>
        <begin position="549"/>
        <end position="790"/>
    </location>
</feature>
<evidence type="ECO:0000256" key="1">
    <source>
        <dbReference type="ARBA" id="ARBA00004127"/>
    </source>
</evidence>
<evidence type="ECO:0000256" key="8">
    <source>
        <dbReference type="ARBA" id="ARBA00022989"/>
    </source>
</evidence>